<dbReference type="GO" id="GO:0004553">
    <property type="term" value="F:hydrolase activity, hydrolyzing O-glycosyl compounds"/>
    <property type="evidence" value="ECO:0007669"/>
    <property type="project" value="InterPro"/>
</dbReference>
<sequence length="884" mass="101536">MKKKSIFLQIAAASFFMLFSCTPDYNEKVFERNLDKGWQIFSSDEVNATGSEISGADFDRSFGYPVTLPATVMHGLQQNGKFPDLFEFGVLEQMDTVPYQVPWWYRTTFNVDKEPGKNFFQITLNGINFKANVWLNGQKVAGDDLIQGSYGIWNFDVSKLINQGENHLAIEIIPPVFGVDVSKGFVDWNPKPADNLMGIWRDVTLKQSGPVSMRHSNVVTKVNKETLDEAEVTISTYLTNHSGVEQRTEITAKFDNLNLKKEVRLNPGETREIFFRSGQFPELHMKNPRLWWPNNMGEQALYDLELEVLVDNRLTDRDEFRFGIREIEDFWNENRYRGFKVNGQKLIVKSAGWVDDILLADSDQKVIDQLKYAQHVNLNSIRLESFWGRNRTIMETADELGLLLMLGWTAHWEWESYIGIPHDDYVSIRGEEAKTLHANNYRDQVLWHRRHPSVAIWTYGSDKLPRPSLEVMLNERMAKADTTRPILSYCGGAMLMGDSDPRQSIISGPTGVKMEGPYDWVAPVYWYIDERYGGAFGFNTEVGPGPQIPPLSSIRRMIPEEHLWPVDDVWLYYSGRNQFENLDRYLGAFHARYGEFNNLEDFLFVNQIANYEAIRPMFEAFSVNKYNSTGVVQWMFNSAWPTFYWQLFDYYLMPTGAFYGTRKAAAPLTLIYNYGNGNIYLNNDFLESQENLSVAVKAFDLNSNLMFETALTTNIDANSAKMVVEMPGLDIPSTTWFLDLRLKDDAGNEIANNFYWLSTVDDVPDFDRTTWYWTPNKQHADLTQIQNMPHANVNFSYDVIKSGDEFIFTVNLENQADVIAFFAEYQIVNKNTMEPVLPVFWDDNYISLLPGEKRVIKGSVGAKGISSDSLTVTLQGSNIIVQEK</sequence>
<accession>A0A4R2GDG6</accession>
<comment type="caution">
    <text evidence="9">The sequence shown here is derived from an EMBL/GenBank/DDBJ whole genome shotgun (WGS) entry which is preliminary data.</text>
</comment>
<dbReference type="EMBL" id="SLWK01000013">
    <property type="protein sequence ID" value="TCO06096.1"/>
    <property type="molecule type" value="Genomic_DNA"/>
</dbReference>
<feature type="domain" description="Beta-mannosidase-like galactose-binding" evidence="8">
    <location>
        <begin position="63"/>
        <end position="175"/>
    </location>
</feature>
<dbReference type="SUPFAM" id="SSF49303">
    <property type="entry name" value="beta-Galactosidase/glucuronidase domain"/>
    <property type="match status" value="3"/>
</dbReference>
<name>A0A4R2GDG6_9BACT</name>
<dbReference type="Pfam" id="PF17786">
    <property type="entry name" value="Mannosidase_ig"/>
    <property type="match status" value="1"/>
</dbReference>
<evidence type="ECO:0000259" key="4">
    <source>
        <dbReference type="Pfam" id="PF00703"/>
    </source>
</evidence>
<evidence type="ECO:0000259" key="8">
    <source>
        <dbReference type="Pfam" id="PF22666"/>
    </source>
</evidence>
<comment type="similarity">
    <text evidence="1">Belongs to the glycosyl hydrolase 2 family.</text>
</comment>
<evidence type="ECO:0000259" key="7">
    <source>
        <dbReference type="Pfam" id="PF18368"/>
    </source>
</evidence>
<dbReference type="InterPro" id="IPR006103">
    <property type="entry name" value="Glyco_hydro_2_cat"/>
</dbReference>
<feature type="domain" description="Exo-beta-D-glucosaminidase Ig-fold" evidence="7">
    <location>
        <begin position="771"/>
        <end position="879"/>
    </location>
</feature>
<organism evidence="9 10">
    <name type="scientific">Natronoflexus pectinivorans</name>
    <dbReference type="NCBI Taxonomy" id="682526"/>
    <lineage>
        <taxon>Bacteria</taxon>
        <taxon>Pseudomonadati</taxon>
        <taxon>Bacteroidota</taxon>
        <taxon>Bacteroidia</taxon>
        <taxon>Marinilabiliales</taxon>
        <taxon>Marinilabiliaceae</taxon>
        <taxon>Natronoflexus</taxon>
    </lineage>
</organism>
<dbReference type="GO" id="GO:0005975">
    <property type="term" value="P:carbohydrate metabolic process"/>
    <property type="evidence" value="ECO:0007669"/>
    <property type="project" value="InterPro"/>
</dbReference>
<keyword evidence="2" id="KW-0378">Hydrolase</keyword>
<dbReference type="AlphaFoldDB" id="A0A4R2GDG6"/>
<dbReference type="Gene3D" id="3.20.20.80">
    <property type="entry name" value="Glycosidases"/>
    <property type="match status" value="1"/>
</dbReference>
<dbReference type="Gene3D" id="2.60.120.260">
    <property type="entry name" value="Galactose-binding domain-like"/>
    <property type="match status" value="1"/>
</dbReference>
<evidence type="ECO:0000256" key="1">
    <source>
        <dbReference type="ARBA" id="ARBA00007401"/>
    </source>
</evidence>
<feature type="domain" description="Glycoside hydrolase family 2 catalytic" evidence="5">
    <location>
        <begin position="365"/>
        <end position="486"/>
    </location>
</feature>
<evidence type="ECO:0000256" key="3">
    <source>
        <dbReference type="ARBA" id="ARBA00023295"/>
    </source>
</evidence>
<dbReference type="PANTHER" id="PTHR43536">
    <property type="entry name" value="MANNOSYLGLYCOPROTEIN ENDO-BETA-MANNOSIDASE"/>
    <property type="match status" value="1"/>
</dbReference>
<dbReference type="PANTHER" id="PTHR43536:SF1">
    <property type="entry name" value="MANNOSYLGLYCOPROTEIN ENDO-BETA-MANNOSIDASE"/>
    <property type="match status" value="1"/>
</dbReference>
<proteinExistence type="inferred from homology"/>
<dbReference type="Pfam" id="PF18368">
    <property type="entry name" value="Ig_GlcNase"/>
    <property type="match status" value="1"/>
</dbReference>
<dbReference type="Pfam" id="PF02836">
    <property type="entry name" value="Glyco_hydro_2_C"/>
    <property type="match status" value="1"/>
</dbReference>
<dbReference type="InterPro" id="IPR036156">
    <property type="entry name" value="Beta-gal/glucu_dom_sf"/>
</dbReference>
<dbReference type="OrthoDB" id="9801077at2"/>
<dbReference type="SUPFAM" id="SSF51445">
    <property type="entry name" value="(Trans)glycosidases"/>
    <property type="match status" value="1"/>
</dbReference>
<reference evidence="9 10" key="1">
    <citation type="submission" date="2019-03" db="EMBL/GenBank/DDBJ databases">
        <title>Genomic Encyclopedia of Type Strains, Phase IV (KMG-IV): sequencing the most valuable type-strain genomes for metagenomic binning, comparative biology and taxonomic classification.</title>
        <authorList>
            <person name="Goeker M."/>
        </authorList>
    </citation>
    <scope>NUCLEOTIDE SEQUENCE [LARGE SCALE GENOMIC DNA]</scope>
    <source>
        <strain evidence="9 10">DSM 24179</strain>
    </source>
</reference>
<evidence type="ECO:0000259" key="5">
    <source>
        <dbReference type="Pfam" id="PF02836"/>
    </source>
</evidence>
<keyword evidence="3" id="KW-0326">Glycosidase</keyword>
<dbReference type="InterPro" id="IPR041351">
    <property type="entry name" value="Ig_GlcNase"/>
</dbReference>
<dbReference type="RefSeq" id="WP_132434675.1">
    <property type="nucleotide sequence ID" value="NZ_SLWK01000013.1"/>
</dbReference>
<evidence type="ECO:0000256" key="2">
    <source>
        <dbReference type="ARBA" id="ARBA00022801"/>
    </source>
</evidence>
<feature type="domain" description="Glycoside hydrolase family 2 immunoglobulin-like beta-sandwich" evidence="4">
    <location>
        <begin position="217"/>
        <end position="325"/>
    </location>
</feature>
<keyword evidence="10" id="KW-1185">Reference proteome</keyword>
<dbReference type="InterPro" id="IPR043534">
    <property type="entry name" value="EBDG/EBM"/>
</dbReference>
<dbReference type="Proteomes" id="UP000295221">
    <property type="component" value="Unassembled WGS sequence"/>
</dbReference>
<dbReference type="SUPFAM" id="SSF49785">
    <property type="entry name" value="Galactose-binding domain-like"/>
    <property type="match status" value="1"/>
</dbReference>
<dbReference type="Gene3D" id="2.60.40.10">
    <property type="entry name" value="Immunoglobulins"/>
    <property type="match status" value="3"/>
</dbReference>
<dbReference type="InterPro" id="IPR008979">
    <property type="entry name" value="Galactose-bd-like_sf"/>
</dbReference>
<dbReference type="InterPro" id="IPR017853">
    <property type="entry name" value="GH"/>
</dbReference>
<dbReference type="Pfam" id="PF00703">
    <property type="entry name" value="Glyco_hydro_2"/>
    <property type="match status" value="1"/>
</dbReference>
<dbReference type="Pfam" id="PF22666">
    <property type="entry name" value="Glyco_hydro_2_N2"/>
    <property type="match status" value="1"/>
</dbReference>
<evidence type="ECO:0000313" key="9">
    <source>
        <dbReference type="EMBL" id="TCO06096.1"/>
    </source>
</evidence>
<dbReference type="InterPro" id="IPR013783">
    <property type="entry name" value="Ig-like_fold"/>
</dbReference>
<dbReference type="InterPro" id="IPR006102">
    <property type="entry name" value="Ig-like_GH2"/>
</dbReference>
<protein>
    <submittedName>
        <fullName evidence="9">Exo-1,4-beta-D-glucosaminidase</fullName>
    </submittedName>
</protein>
<gene>
    <name evidence="9" type="ORF">EV194_11311</name>
</gene>
<evidence type="ECO:0000259" key="6">
    <source>
        <dbReference type="Pfam" id="PF17786"/>
    </source>
</evidence>
<feature type="domain" description="Mannosidase Ig/CBM-like" evidence="6">
    <location>
        <begin position="678"/>
        <end position="758"/>
    </location>
</feature>
<evidence type="ECO:0000313" key="10">
    <source>
        <dbReference type="Proteomes" id="UP000295221"/>
    </source>
</evidence>
<dbReference type="PROSITE" id="PS51257">
    <property type="entry name" value="PROKAR_LIPOPROTEIN"/>
    <property type="match status" value="1"/>
</dbReference>
<dbReference type="InterPro" id="IPR041447">
    <property type="entry name" value="Mannosidase_ig"/>
</dbReference>
<dbReference type="InterPro" id="IPR054593">
    <property type="entry name" value="Beta-mannosidase-like_N2"/>
</dbReference>